<reference evidence="3 4" key="1">
    <citation type="journal article" date="2013" name="Genome Announc.">
        <title>First draft genome sequence from a member of the genus agrococcus, isolated from modern microbialites.</title>
        <authorList>
            <person name="White R.A.III."/>
            <person name="Grassa C.J."/>
            <person name="Suttle C.A."/>
        </authorList>
    </citation>
    <scope>NUCLEOTIDE SEQUENCE [LARGE SCALE GENOMIC DNA]</scope>
    <source>
        <strain evidence="3 4">RW1</strain>
    </source>
</reference>
<keyword evidence="4" id="KW-1185">Reference proteome</keyword>
<name>U1MUW8_9MICO</name>
<dbReference type="RefSeq" id="WP_021010334.1">
    <property type="nucleotide sequence ID" value="NZ_ASHR01000021.1"/>
</dbReference>
<organism evidence="3 4">
    <name type="scientific">Agrococcus pavilionensis RW1</name>
    <dbReference type="NCBI Taxonomy" id="1330458"/>
    <lineage>
        <taxon>Bacteria</taxon>
        <taxon>Bacillati</taxon>
        <taxon>Actinomycetota</taxon>
        <taxon>Actinomycetes</taxon>
        <taxon>Micrococcales</taxon>
        <taxon>Microbacteriaceae</taxon>
        <taxon>Agrococcus</taxon>
    </lineage>
</organism>
<dbReference type="InterPro" id="IPR004378">
    <property type="entry name" value="F420H2_quin_Rdtase"/>
</dbReference>
<protein>
    <recommendedName>
        <fullName evidence="5">Nitroreductase</fullName>
    </recommendedName>
</protein>
<gene>
    <name evidence="3" type="ORF">L332_08280</name>
</gene>
<dbReference type="EMBL" id="ASHR01000021">
    <property type="protein sequence ID" value="ERG64445.1"/>
    <property type="molecule type" value="Genomic_DNA"/>
</dbReference>
<evidence type="ECO:0000256" key="1">
    <source>
        <dbReference type="ARBA" id="ARBA00008710"/>
    </source>
</evidence>
<dbReference type="OrthoDB" id="8225825at2"/>
<dbReference type="GO" id="GO:0005886">
    <property type="term" value="C:plasma membrane"/>
    <property type="evidence" value="ECO:0007669"/>
    <property type="project" value="TreeGrafter"/>
</dbReference>
<dbReference type="AlphaFoldDB" id="U1MUW8"/>
<dbReference type="Proteomes" id="UP000016462">
    <property type="component" value="Unassembled WGS sequence"/>
</dbReference>
<dbReference type="PANTHER" id="PTHR39428:SF3">
    <property type="entry name" value="DEAZAFLAVIN-DEPENDENT NITROREDUCTASE"/>
    <property type="match status" value="1"/>
</dbReference>
<evidence type="ECO:0008006" key="5">
    <source>
        <dbReference type="Google" id="ProtNLM"/>
    </source>
</evidence>
<dbReference type="Pfam" id="PF04075">
    <property type="entry name" value="F420H2_quin_red"/>
    <property type="match status" value="1"/>
</dbReference>
<evidence type="ECO:0000256" key="2">
    <source>
        <dbReference type="ARBA" id="ARBA00049106"/>
    </source>
</evidence>
<evidence type="ECO:0000313" key="4">
    <source>
        <dbReference type="Proteomes" id="UP000016462"/>
    </source>
</evidence>
<comment type="caution">
    <text evidence="3">The sequence shown here is derived from an EMBL/GenBank/DDBJ whole genome shotgun (WGS) entry which is preliminary data.</text>
</comment>
<dbReference type="InterPro" id="IPR012349">
    <property type="entry name" value="Split_barrel_FMN-bd"/>
</dbReference>
<dbReference type="GO" id="GO:0016491">
    <property type="term" value="F:oxidoreductase activity"/>
    <property type="evidence" value="ECO:0007669"/>
    <property type="project" value="InterPro"/>
</dbReference>
<dbReference type="NCBIfam" id="TIGR00026">
    <property type="entry name" value="hi_GC_TIGR00026"/>
    <property type="match status" value="1"/>
</dbReference>
<dbReference type="PANTHER" id="PTHR39428">
    <property type="entry name" value="F420H(2)-DEPENDENT QUINONE REDUCTASE RV1261C"/>
    <property type="match status" value="1"/>
</dbReference>
<evidence type="ECO:0000313" key="3">
    <source>
        <dbReference type="EMBL" id="ERG64445.1"/>
    </source>
</evidence>
<sequence>MPLQGEYAPSESEWARKQAETFEATGGREANTLRGKPIIVLTSVGAKSGKLRKTALMRVEHEGEYLVVASKGGHPTHPTWYWNLKRNPHVELQDGAEKHDYLARELEPGEERDAWWGRAVEAWPDYADYQVKTERLIPVFLLTRMED</sequence>
<comment type="catalytic activity">
    <reaction evidence="2">
        <text>oxidized coenzyme F420-(gamma-L-Glu)(n) + a quinol + H(+) = reduced coenzyme F420-(gamma-L-Glu)(n) + a quinone</text>
        <dbReference type="Rhea" id="RHEA:39663"/>
        <dbReference type="Rhea" id="RHEA-COMP:12939"/>
        <dbReference type="Rhea" id="RHEA-COMP:14378"/>
        <dbReference type="ChEBI" id="CHEBI:15378"/>
        <dbReference type="ChEBI" id="CHEBI:24646"/>
        <dbReference type="ChEBI" id="CHEBI:132124"/>
        <dbReference type="ChEBI" id="CHEBI:133980"/>
        <dbReference type="ChEBI" id="CHEBI:139511"/>
    </reaction>
</comment>
<dbReference type="GO" id="GO:0070967">
    <property type="term" value="F:coenzyme F420 binding"/>
    <property type="evidence" value="ECO:0007669"/>
    <property type="project" value="TreeGrafter"/>
</dbReference>
<comment type="similarity">
    <text evidence="1">Belongs to the F420H(2)-dependent quinone reductase family.</text>
</comment>
<dbReference type="Gene3D" id="2.30.110.10">
    <property type="entry name" value="Electron Transport, Fmn-binding Protein, Chain A"/>
    <property type="match status" value="1"/>
</dbReference>
<proteinExistence type="inferred from homology"/>
<accession>U1MUW8</accession>